<feature type="signal peptide" evidence="1">
    <location>
        <begin position="1"/>
        <end position="18"/>
    </location>
</feature>
<reference evidence="2" key="1">
    <citation type="submission" date="2019-09" db="EMBL/GenBank/DDBJ databases">
        <title>Organ-specific transcriptomic study of the physiology of the cattle tick, Rhipicephalus microplus.</title>
        <authorList>
            <person name="Tirloni L."/>
            <person name="Braz G."/>
            <person name="Gandara A.C.P."/>
            <person name="Sabadin G.A."/>
            <person name="da Silva R.M."/>
            <person name="Guizzo M.G."/>
            <person name="Machado J.A."/>
            <person name="Costa E.P."/>
            <person name="Gomes H.F."/>
            <person name="Moraes J."/>
            <person name="Mota M.B.S."/>
            <person name="Mesquita R.D."/>
            <person name="Alvarenga P.H."/>
            <person name="Alves F."/>
            <person name="Seixas A."/>
            <person name="da Fonseca R.N."/>
            <person name="Fogaca A."/>
            <person name="Logullo C."/>
            <person name="Tanaka A."/>
            <person name="Daffre S."/>
            <person name="Termignoni C."/>
            <person name="Vaz I.S.Jr."/>
            <person name="Oliveira P.L."/>
            <person name="Ribeiro J.M."/>
        </authorList>
    </citation>
    <scope>NUCLEOTIDE SEQUENCE</scope>
    <source>
        <strain evidence="2">Porto Alegre</strain>
    </source>
</reference>
<dbReference type="AlphaFoldDB" id="A0A6M2DCU1"/>
<accession>A0A6M2DCU1</accession>
<protein>
    <submittedName>
        <fullName evidence="2">Putative secreted protein</fullName>
    </submittedName>
</protein>
<proteinExistence type="predicted"/>
<organism evidence="2">
    <name type="scientific">Rhipicephalus microplus</name>
    <name type="common">Cattle tick</name>
    <name type="synonym">Boophilus microplus</name>
    <dbReference type="NCBI Taxonomy" id="6941"/>
    <lineage>
        <taxon>Eukaryota</taxon>
        <taxon>Metazoa</taxon>
        <taxon>Ecdysozoa</taxon>
        <taxon>Arthropoda</taxon>
        <taxon>Chelicerata</taxon>
        <taxon>Arachnida</taxon>
        <taxon>Acari</taxon>
        <taxon>Parasitiformes</taxon>
        <taxon>Ixodida</taxon>
        <taxon>Ixodoidea</taxon>
        <taxon>Ixodidae</taxon>
        <taxon>Rhipicephalinae</taxon>
        <taxon>Rhipicephalus</taxon>
        <taxon>Boophilus</taxon>
    </lineage>
</organism>
<evidence type="ECO:0000313" key="2">
    <source>
        <dbReference type="EMBL" id="NOV43041.1"/>
    </source>
</evidence>
<feature type="chain" id="PRO_5026675814" evidence="1">
    <location>
        <begin position="19"/>
        <end position="89"/>
    </location>
</feature>
<evidence type="ECO:0000256" key="1">
    <source>
        <dbReference type="SAM" id="SignalP"/>
    </source>
</evidence>
<sequence length="89" mass="10012">MVLLLYIHILFNPVCVDSGELARSRLRGFSEGFSSKTHLRMQPGDNKFALREPKLRKFERSPLIRSIVIFNGASGGHPNDNELSELGTK</sequence>
<name>A0A6M2DCU1_RHIMP</name>
<keyword evidence="1" id="KW-0732">Signal</keyword>
<dbReference type="EMBL" id="GHWJ01010304">
    <property type="protein sequence ID" value="NOV43041.1"/>
    <property type="molecule type" value="Transcribed_RNA"/>
</dbReference>